<comment type="caution">
    <text evidence="1">The sequence shown here is derived from an EMBL/GenBank/DDBJ whole genome shotgun (WGS) entry which is preliminary data.</text>
</comment>
<reference evidence="1" key="1">
    <citation type="submission" date="2021-02" db="EMBL/GenBank/DDBJ databases">
        <title>Genome sequence Cadophora malorum strain M34.</title>
        <authorList>
            <person name="Stefanovic E."/>
            <person name="Vu D."/>
            <person name="Scully C."/>
            <person name="Dijksterhuis J."/>
            <person name="Roader J."/>
            <person name="Houbraken J."/>
        </authorList>
    </citation>
    <scope>NUCLEOTIDE SEQUENCE</scope>
    <source>
        <strain evidence="1">M34</strain>
    </source>
</reference>
<name>A0A8H7TF49_9HELO</name>
<keyword evidence="2" id="KW-1185">Reference proteome</keyword>
<evidence type="ECO:0000313" key="1">
    <source>
        <dbReference type="EMBL" id="KAG4417668.1"/>
    </source>
</evidence>
<organism evidence="1 2">
    <name type="scientific">Cadophora malorum</name>
    <dbReference type="NCBI Taxonomy" id="108018"/>
    <lineage>
        <taxon>Eukaryota</taxon>
        <taxon>Fungi</taxon>
        <taxon>Dikarya</taxon>
        <taxon>Ascomycota</taxon>
        <taxon>Pezizomycotina</taxon>
        <taxon>Leotiomycetes</taxon>
        <taxon>Helotiales</taxon>
        <taxon>Ploettnerulaceae</taxon>
        <taxon>Cadophora</taxon>
    </lineage>
</organism>
<dbReference type="Proteomes" id="UP000664132">
    <property type="component" value="Unassembled WGS sequence"/>
</dbReference>
<dbReference type="Gene3D" id="2.70.50.70">
    <property type="match status" value="1"/>
</dbReference>
<dbReference type="OrthoDB" id="3499685at2759"/>
<dbReference type="EMBL" id="JAFJYH010000148">
    <property type="protein sequence ID" value="KAG4417668.1"/>
    <property type="molecule type" value="Genomic_DNA"/>
</dbReference>
<evidence type="ECO:0000313" key="2">
    <source>
        <dbReference type="Proteomes" id="UP000664132"/>
    </source>
</evidence>
<dbReference type="PANTHER" id="PTHR36182">
    <property type="entry name" value="PROTEIN, PUTATIVE (AFU_ORTHOLOGUE AFUA_6G10930)-RELATED"/>
    <property type="match status" value="1"/>
</dbReference>
<gene>
    <name evidence="1" type="ORF">IFR04_009171</name>
</gene>
<accession>A0A8H7TF49</accession>
<sequence length="286" mass="31180">MTFVSPFTVTQSEFLDQNPLKFNMTWKLFLFMLGSASCHLFVGYPPPLRWHQDITLLIMPLNGDPNAYPPIGQQSFPCKGFHADIDGPEGDPVASWTVGQDVTFSLFDSTNTTGATMHSPGAAHSGGSCQVALSYDKGRTWVVVQTWEGDCPRTQTPGTITNFYDMDQNYTFSIPKDFPTGHRVIFAWVWINATGNREYYMSCSSVDISGSGPVTTTTPAGPPLLVANLDPMKQECYTKEGTSVIYPQKYAVGAPVYRAAVALGLEPFPGPNPDACGSDSLTFVNC</sequence>
<evidence type="ECO:0008006" key="3">
    <source>
        <dbReference type="Google" id="ProtNLM"/>
    </source>
</evidence>
<dbReference type="PANTHER" id="PTHR36182:SF1">
    <property type="entry name" value="PROTEIN, PUTATIVE (AFU_ORTHOLOGUE AFUA_6G10930)-RELATED"/>
    <property type="match status" value="1"/>
</dbReference>
<dbReference type="AlphaFoldDB" id="A0A8H7TF49"/>
<proteinExistence type="predicted"/>
<protein>
    <recommendedName>
        <fullName evidence="3">Lytic polysaccharide monooxygenase</fullName>
    </recommendedName>
</protein>